<organism evidence="1">
    <name type="scientific">Solanum chacoense</name>
    <name type="common">Chaco potato</name>
    <dbReference type="NCBI Taxonomy" id="4108"/>
    <lineage>
        <taxon>Eukaryota</taxon>
        <taxon>Viridiplantae</taxon>
        <taxon>Streptophyta</taxon>
        <taxon>Embryophyta</taxon>
        <taxon>Tracheophyta</taxon>
        <taxon>Spermatophyta</taxon>
        <taxon>Magnoliopsida</taxon>
        <taxon>eudicotyledons</taxon>
        <taxon>Gunneridae</taxon>
        <taxon>Pentapetalae</taxon>
        <taxon>asterids</taxon>
        <taxon>lamiids</taxon>
        <taxon>Solanales</taxon>
        <taxon>Solanaceae</taxon>
        <taxon>Solanoideae</taxon>
        <taxon>Solaneae</taxon>
        <taxon>Solanum</taxon>
    </lineage>
</organism>
<dbReference type="EMBL" id="GEDG01041209">
    <property type="protein sequence ID" value="JAP06466.1"/>
    <property type="molecule type" value="Transcribed_RNA"/>
</dbReference>
<evidence type="ECO:0000313" key="1">
    <source>
        <dbReference type="EMBL" id="JAP06466.1"/>
    </source>
</evidence>
<dbReference type="AlphaFoldDB" id="A0A0V0GE63"/>
<sequence length="65" mass="7856">RIPFLHSFGFIDNTLASAFTRLKIQIHCHHLHLVQIYSHHLNLLQIHYRHLRLLHIHSHHLHLLP</sequence>
<name>A0A0V0GE63_SOLCH</name>
<feature type="non-terminal residue" evidence="1">
    <location>
        <position position="1"/>
    </location>
</feature>
<accession>A0A0V0GE63</accession>
<protein>
    <submittedName>
        <fullName evidence="1">Putative ovule protein</fullName>
    </submittedName>
</protein>
<proteinExistence type="predicted"/>
<reference evidence="1" key="1">
    <citation type="submission" date="2015-12" db="EMBL/GenBank/DDBJ databases">
        <title>Gene expression during late stages of embryo sac development: a critical building block for successful pollen-pistil interactions.</title>
        <authorList>
            <person name="Liu Y."/>
            <person name="Joly V."/>
            <person name="Sabar M."/>
            <person name="Matton D.P."/>
        </authorList>
    </citation>
    <scope>NUCLEOTIDE SEQUENCE</scope>
</reference>